<dbReference type="InterPro" id="IPR000962">
    <property type="entry name" value="Znf_DskA_TraR"/>
</dbReference>
<protein>
    <submittedName>
        <fullName evidence="6">Dksa/trar family transcriptional regulator</fullName>
    </submittedName>
</protein>
<organism evidence="6 7">
    <name type="scientific">Rhodococcus oxybenzonivorans</name>
    <dbReference type="NCBI Taxonomy" id="1990687"/>
    <lineage>
        <taxon>Bacteria</taxon>
        <taxon>Bacillati</taxon>
        <taxon>Actinomycetota</taxon>
        <taxon>Actinomycetes</taxon>
        <taxon>Mycobacteriales</taxon>
        <taxon>Nocardiaceae</taxon>
        <taxon>Rhodococcus</taxon>
    </lineage>
</organism>
<evidence type="ECO:0000256" key="1">
    <source>
        <dbReference type="ARBA" id="ARBA00022723"/>
    </source>
</evidence>
<name>A0A2S2C1W8_9NOCA</name>
<dbReference type="SUPFAM" id="SSF57716">
    <property type="entry name" value="Glucocorticoid receptor-like (DNA-binding domain)"/>
    <property type="match status" value="1"/>
</dbReference>
<gene>
    <name evidence="6" type="ORF">CBI38_27510</name>
</gene>
<feature type="zinc finger region" description="dksA C4-type" evidence="4">
    <location>
        <begin position="91"/>
        <end position="115"/>
    </location>
</feature>
<dbReference type="PROSITE" id="PS51128">
    <property type="entry name" value="ZF_DKSA_2"/>
    <property type="match status" value="1"/>
</dbReference>
<keyword evidence="1" id="KW-0479">Metal-binding</keyword>
<dbReference type="Pfam" id="PF01258">
    <property type="entry name" value="zf-dskA_traR"/>
    <property type="match status" value="1"/>
</dbReference>
<evidence type="ECO:0000256" key="2">
    <source>
        <dbReference type="ARBA" id="ARBA00022771"/>
    </source>
</evidence>
<dbReference type="EMBL" id="CP021354">
    <property type="protein sequence ID" value="AWK74748.1"/>
    <property type="molecule type" value="Genomic_DNA"/>
</dbReference>
<sequence>MTLDSSAPDYRARILAEQADAEHRLASLSRRFTAIVEGSEFTTDDDEHDPEGSTIAFERAQVSALLTDARRDVEELTAALARLDAGTYGTCIRCGRPIADVRLDALPAVRTCIECSG</sequence>
<evidence type="ECO:0000313" key="6">
    <source>
        <dbReference type="EMBL" id="AWK74748.1"/>
    </source>
</evidence>
<dbReference type="PANTHER" id="PTHR33823">
    <property type="entry name" value="RNA POLYMERASE-BINDING TRANSCRIPTION FACTOR DKSA-RELATED"/>
    <property type="match status" value="1"/>
</dbReference>
<dbReference type="GO" id="GO:0008270">
    <property type="term" value="F:zinc ion binding"/>
    <property type="evidence" value="ECO:0007669"/>
    <property type="project" value="UniProtKB-KW"/>
</dbReference>
<accession>A0A2S2C1W8</accession>
<evidence type="ECO:0000256" key="3">
    <source>
        <dbReference type="ARBA" id="ARBA00022833"/>
    </source>
</evidence>
<evidence type="ECO:0000256" key="4">
    <source>
        <dbReference type="PROSITE-ProRule" id="PRU00510"/>
    </source>
</evidence>
<dbReference type="PANTHER" id="PTHR33823:SF4">
    <property type="entry name" value="GENERAL STRESS PROTEIN 16O"/>
    <property type="match status" value="1"/>
</dbReference>
<evidence type="ECO:0000313" key="7">
    <source>
        <dbReference type="Proteomes" id="UP000245711"/>
    </source>
</evidence>
<reference evidence="6 7" key="1">
    <citation type="submission" date="2017-05" db="EMBL/GenBank/DDBJ databases">
        <title>Isolation of Rhodococcus sp. S2-17 biodegrading of BP-3.</title>
        <authorList>
            <person name="Lee Y."/>
            <person name="Kim K.H."/>
            <person name="Chun B.H."/>
            <person name="Jung H.S."/>
            <person name="Jeon C.O."/>
        </authorList>
    </citation>
    <scope>NUCLEOTIDE SEQUENCE [LARGE SCALE GENOMIC DNA]</scope>
    <source>
        <strain evidence="6 7">S2-17</strain>
    </source>
</reference>
<feature type="domain" description="Zinc finger DksA/TraR C4-type" evidence="5">
    <location>
        <begin position="86"/>
        <end position="115"/>
    </location>
</feature>
<dbReference type="KEGG" id="roz:CBI38_27510"/>
<dbReference type="RefSeq" id="WP_109333959.1">
    <property type="nucleotide sequence ID" value="NZ_CP021354.1"/>
</dbReference>
<proteinExistence type="predicted"/>
<keyword evidence="7" id="KW-1185">Reference proteome</keyword>
<dbReference type="Gene3D" id="1.20.120.910">
    <property type="entry name" value="DksA, coiled-coil domain"/>
    <property type="match status" value="1"/>
</dbReference>
<dbReference type="OrthoDB" id="1121111at2"/>
<dbReference type="Proteomes" id="UP000245711">
    <property type="component" value="Chromosome"/>
</dbReference>
<keyword evidence="2" id="KW-0863">Zinc-finger</keyword>
<dbReference type="AlphaFoldDB" id="A0A2S2C1W8"/>
<evidence type="ECO:0000259" key="5">
    <source>
        <dbReference type="Pfam" id="PF01258"/>
    </source>
</evidence>
<keyword evidence="3" id="KW-0862">Zinc</keyword>